<comment type="caution">
    <text evidence="6">The sequence shown here is derived from an EMBL/GenBank/DDBJ whole genome shotgun (WGS) entry which is preliminary data.</text>
</comment>
<name>A0AB36JRU5_9STRE</name>
<dbReference type="EMBL" id="MSPT01000005">
    <property type="protein sequence ID" value="ONK28373.1"/>
    <property type="molecule type" value="Genomic_DNA"/>
</dbReference>
<dbReference type="AlphaFoldDB" id="A0AB36JRU5"/>
<dbReference type="InterPro" id="IPR016667">
    <property type="entry name" value="Caps_polysacc_synth_CpsB/CapC"/>
</dbReference>
<sequence>MIDIHSHIIFDVDDGPSSRSETRNLLEESYIQGVRTMIATSHRRKRMFEAPEDKVRDNFQVVQKIASEIASDLTIHYGAELYYTSDILDKLEQGFFPTLAGTSYVLVEFSMEASYKEIQSGLSAVLRLGLTPVVAHIERYHCLEGKRKKVQILIDMGCYMQINSSSVLKVKRFGDKERLMKKRAQFFLKHRLVHFVASDVHNTSDRRSYMKEAYHLLCQQYGQSYAHQLLYENQQLLLNDQLI</sequence>
<gene>
    <name evidence="7" type="ORF">BVE84_03705</name>
    <name evidence="6" type="ORF">BVE86_03225</name>
</gene>
<keyword evidence="9" id="KW-1185">Reference proteome</keyword>
<reference evidence="8 9" key="1">
    <citation type="submission" date="2016-12" db="EMBL/GenBank/DDBJ databases">
        <authorList>
            <person name="Gulvik C.A."/>
        </authorList>
    </citation>
    <scope>NUCLEOTIDE SEQUENCE [LARGE SCALE GENOMIC DNA]</scope>
    <source>
        <strain evidence="7 9">12-5202</strain>
        <strain evidence="6 8">12-5291</strain>
    </source>
</reference>
<dbReference type="GO" id="GO:0030145">
    <property type="term" value="F:manganese ion binding"/>
    <property type="evidence" value="ECO:0007669"/>
    <property type="project" value="UniProtKB-UniRule"/>
</dbReference>
<dbReference type="RefSeq" id="WP_076995744.1">
    <property type="nucleotide sequence ID" value="NZ_MSPR01000005.1"/>
</dbReference>
<dbReference type="Pfam" id="PF19567">
    <property type="entry name" value="CpsB_CapC"/>
    <property type="match status" value="1"/>
</dbReference>
<proteinExistence type="inferred from homology"/>
<comment type="catalytic activity">
    <reaction evidence="4 5">
        <text>O-phospho-L-tyrosyl-[protein] + H2O = L-tyrosyl-[protein] + phosphate</text>
        <dbReference type="Rhea" id="RHEA:10684"/>
        <dbReference type="Rhea" id="RHEA-COMP:10136"/>
        <dbReference type="Rhea" id="RHEA-COMP:20101"/>
        <dbReference type="ChEBI" id="CHEBI:15377"/>
        <dbReference type="ChEBI" id="CHEBI:43474"/>
        <dbReference type="ChEBI" id="CHEBI:46858"/>
        <dbReference type="ChEBI" id="CHEBI:61978"/>
        <dbReference type="EC" id="3.1.3.48"/>
    </reaction>
</comment>
<evidence type="ECO:0000256" key="2">
    <source>
        <dbReference type="ARBA" id="ARBA00022801"/>
    </source>
</evidence>
<dbReference type="EC" id="3.1.3.48" evidence="5"/>
<dbReference type="SUPFAM" id="SSF51556">
    <property type="entry name" value="Metallo-dependent hydrolases"/>
    <property type="match status" value="1"/>
</dbReference>
<organism evidence="6 8">
    <name type="scientific">Streptococcus azizii</name>
    <dbReference type="NCBI Taxonomy" id="1579424"/>
    <lineage>
        <taxon>Bacteria</taxon>
        <taxon>Bacillati</taxon>
        <taxon>Bacillota</taxon>
        <taxon>Bacilli</taxon>
        <taxon>Lactobacillales</taxon>
        <taxon>Streptococcaceae</taxon>
        <taxon>Streptococcus</taxon>
    </lineage>
</organism>
<comment type="similarity">
    <text evidence="1 5">Belongs to the metallo-dependent hydrolases superfamily. CpsB/CapC family.</text>
</comment>
<evidence type="ECO:0000313" key="9">
    <source>
        <dbReference type="Proteomes" id="UP000188946"/>
    </source>
</evidence>
<dbReference type="PANTHER" id="PTHR39181:SF1">
    <property type="entry name" value="TYROSINE-PROTEIN PHOSPHATASE YWQE"/>
    <property type="match status" value="1"/>
</dbReference>
<keyword evidence="3 5" id="KW-0904">Protein phosphatase</keyword>
<dbReference type="EMBL" id="MSPR01000005">
    <property type="protein sequence ID" value="ONK30176.1"/>
    <property type="molecule type" value="Genomic_DNA"/>
</dbReference>
<accession>A0AB36JRU5</accession>
<evidence type="ECO:0000256" key="3">
    <source>
        <dbReference type="ARBA" id="ARBA00022912"/>
    </source>
</evidence>
<dbReference type="Gene3D" id="3.20.20.140">
    <property type="entry name" value="Metal-dependent hydrolases"/>
    <property type="match status" value="1"/>
</dbReference>
<evidence type="ECO:0000256" key="4">
    <source>
        <dbReference type="ARBA" id="ARBA00051722"/>
    </source>
</evidence>
<evidence type="ECO:0000256" key="5">
    <source>
        <dbReference type="PIRNR" id="PIRNR016557"/>
    </source>
</evidence>
<dbReference type="InterPro" id="IPR032466">
    <property type="entry name" value="Metal_Hydrolase"/>
</dbReference>
<keyword evidence="2 5" id="KW-0378">Hydrolase</keyword>
<protein>
    <recommendedName>
        <fullName evidence="5">Tyrosine-protein phosphatase</fullName>
        <ecNumber evidence="5">3.1.3.48</ecNumber>
    </recommendedName>
</protein>
<evidence type="ECO:0000313" key="8">
    <source>
        <dbReference type="Proteomes" id="UP000188600"/>
    </source>
</evidence>
<dbReference type="Proteomes" id="UP000188600">
    <property type="component" value="Unassembled WGS sequence"/>
</dbReference>
<dbReference type="PANTHER" id="PTHR39181">
    <property type="entry name" value="TYROSINE-PROTEIN PHOSPHATASE YWQE"/>
    <property type="match status" value="1"/>
</dbReference>
<dbReference type="PIRSF" id="PIRSF016557">
    <property type="entry name" value="Caps_synth_CpsB"/>
    <property type="match status" value="1"/>
</dbReference>
<evidence type="ECO:0000313" key="6">
    <source>
        <dbReference type="EMBL" id="ONK28373.1"/>
    </source>
</evidence>
<evidence type="ECO:0000256" key="1">
    <source>
        <dbReference type="ARBA" id="ARBA00005750"/>
    </source>
</evidence>
<dbReference type="GO" id="GO:0004725">
    <property type="term" value="F:protein tyrosine phosphatase activity"/>
    <property type="evidence" value="ECO:0007669"/>
    <property type="project" value="UniProtKB-UniRule"/>
</dbReference>
<evidence type="ECO:0000313" key="7">
    <source>
        <dbReference type="EMBL" id="ONK30176.1"/>
    </source>
</evidence>
<dbReference type="Proteomes" id="UP000188946">
    <property type="component" value="Unassembled WGS sequence"/>
</dbReference>